<dbReference type="PROSITE" id="PS51257">
    <property type="entry name" value="PROKAR_LIPOPROTEIN"/>
    <property type="match status" value="1"/>
</dbReference>
<dbReference type="EMBL" id="CP011859">
    <property type="protein sequence ID" value="AQY21439.1"/>
    <property type="molecule type" value="Genomic_DNA"/>
</dbReference>
<dbReference type="Proteomes" id="UP000189883">
    <property type="component" value="Chromosome"/>
</dbReference>
<accession>A0A1S7DQP7</accession>
<proteinExistence type="predicted"/>
<gene>
    <name evidence="1" type="ORF">AB406_0481</name>
</gene>
<dbReference type="AlphaFoldDB" id="A0A1S7DQP7"/>
<sequence>MEDLENKEINIYDALRAMRKLSSQNIPFSIGFISCDRSRGESGGYKVIDRALLSAGLPKSKSRYAKNLIAYENTDTGEKKHFWLPLLMKFNGLKISHDRVYR</sequence>
<name>A0A1S7DQP7_RIEAN</name>
<reference evidence="1 2" key="1">
    <citation type="submission" date="2015-06" db="EMBL/GenBank/DDBJ databases">
        <title>R. anatipestifer strain HXb2 is the most virulent strain so far, and the genome sequence would help us uncover the pathogenesis.</title>
        <authorList>
            <person name="Hu Q."/>
            <person name="Qi J."/>
            <person name="Bo H."/>
            <person name="Liu G."/>
            <person name="Tao M."/>
            <person name="Ding Y."/>
            <person name="Xue Y."/>
        </authorList>
    </citation>
    <scope>NUCLEOTIDE SEQUENCE [LARGE SCALE GENOMIC DNA]</scope>
    <source>
        <strain evidence="1 2">HXb2</strain>
    </source>
</reference>
<evidence type="ECO:0000313" key="2">
    <source>
        <dbReference type="Proteomes" id="UP000189883"/>
    </source>
</evidence>
<dbReference type="RefSeq" id="WP_079206698.1">
    <property type="nucleotide sequence ID" value="NZ_CP011859.1"/>
</dbReference>
<protein>
    <submittedName>
        <fullName evidence="1">Uncharacterized protein</fullName>
    </submittedName>
</protein>
<organism evidence="1 2">
    <name type="scientific">Riemerella anatipestifer</name>
    <name type="common">Moraxella anatipestifer</name>
    <dbReference type="NCBI Taxonomy" id="34085"/>
    <lineage>
        <taxon>Bacteria</taxon>
        <taxon>Pseudomonadati</taxon>
        <taxon>Bacteroidota</taxon>
        <taxon>Flavobacteriia</taxon>
        <taxon>Flavobacteriales</taxon>
        <taxon>Weeksellaceae</taxon>
        <taxon>Riemerella</taxon>
    </lineage>
</organism>
<evidence type="ECO:0000313" key="1">
    <source>
        <dbReference type="EMBL" id="AQY21439.1"/>
    </source>
</evidence>